<accession>A0AA49IX91</accession>
<dbReference type="PANTHER" id="PTHR36302">
    <property type="entry name" value="BLR7088 PROTEIN"/>
    <property type="match status" value="1"/>
</dbReference>
<sequence>MKKSLIAAALAVFSLAAQSEVTVRDAWARGTMPTQRVTGVFMEVTSSEDAAVVSVASPAAGLAEIHAMKTENGVMKMRPLPRLDLPAGKPVKLAPRGAHVMLMDLRGQLKPGDALPIVLKVEGKNGRTQAIEVRARVIDLAAPAPTGSNR</sequence>
<dbReference type="EMBL" id="CP107246">
    <property type="protein sequence ID" value="WIM04843.1"/>
    <property type="molecule type" value="Genomic_DNA"/>
</dbReference>
<keyword evidence="1" id="KW-0732">Signal</keyword>
<dbReference type="InterPro" id="IPR058248">
    <property type="entry name" value="Lxx211020-like"/>
</dbReference>
<name>A0AA49IX91_9PROT</name>
<evidence type="ECO:0000313" key="2">
    <source>
        <dbReference type="EMBL" id="WIM04843.1"/>
    </source>
</evidence>
<feature type="signal peptide" evidence="1">
    <location>
        <begin position="1"/>
        <end position="19"/>
    </location>
</feature>
<dbReference type="Proteomes" id="UP001234916">
    <property type="component" value="Chromosome"/>
</dbReference>
<dbReference type="PANTHER" id="PTHR36302:SF1">
    <property type="entry name" value="COPPER CHAPERONE PCU(A)C"/>
    <property type="match status" value="1"/>
</dbReference>
<evidence type="ECO:0000256" key="1">
    <source>
        <dbReference type="SAM" id="SignalP"/>
    </source>
</evidence>
<dbReference type="KEGG" id="npv:OHM77_09025"/>
<dbReference type="Gene3D" id="2.60.40.1890">
    <property type="entry name" value="PCu(A)C copper chaperone"/>
    <property type="match status" value="1"/>
</dbReference>
<dbReference type="Pfam" id="PF04314">
    <property type="entry name" value="PCuAC"/>
    <property type="match status" value="1"/>
</dbReference>
<protein>
    <submittedName>
        <fullName evidence="2">Copper chaperone PCu(A)C</fullName>
    </submittedName>
</protein>
<dbReference type="InterPro" id="IPR036182">
    <property type="entry name" value="PCuAC_sf"/>
</dbReference>
<dbReference type="AlphaFoldDB" id="A0AA49IX91"/>
<proteinExistence type="predicted"/>
<dbReference type="SUPFAM" id="SSF110087">
    <property type="entry name" value="DR1885-like metal-binding protein"/>
    <property type="match status" value="1"/>
</dbReference>
<dbReference type="InterPro" id="IPR007410">
    <property type="entry name" value="LpqE-like"/>
</dbReference>
<feature type="chain" id="PRO_5041229588" evidence="1">
    <location>
        <begin position="20"/>
        <end position="150"/>
    </location>
</feature>
<organism evidence="2">
    <name type="scientific">Candidatus Nitricoxidivorans perseverans</name>
    <dbReference type="NCBI Taxonomy" id="2975601"/>
    <lineage>
        <taxon>Bacteria</taxon>
        <taxon>Pseudomonadati</taxon>
        <taxon>Pseudomonadota</taxon>
        <taxon>Betaproteobacteria</taxon>
        <taxon>Nitrosomonadales</taxon>
        <taxon>Sterolibacteriaceae</taxon>
        <taxon>Candidatus Nitricoxidivorans</taxon>
    </lineage>
</organism>
<gene>
    <name evidence="2" type="ORF">OHM77_09025</name>
</gene>
<reference evidence="2" key="1">
    <citation type="journal article" date="2023" name="Nat. Microbiol.">
        <title>Enrichment and characterization of a nitric oxide-reducing microbial community in a continuous bioreactor.</title>
        <authorList>
            <person name="Garrido-Amador P."/>
            <person name="Stortenbeker N."/>
            <person name="Wessels H.J.C.T."/>
            <person name="Speth D.R."/>
            <person name="Garcia-Heredia I."/>
            <person name="Kartal B."/>
        </authorList>
    </citation>
    <scope>NUCLEOTIDE SEQUENCE</scope>
    <source>
        <strain evidence="2">MAG1</strain>
    </source>
</reference>